<dbReference type="EMBL" id="JAINUG010000139">
    <property type="protein sequence ID" value="KAJ8393183.1"/>
    <property type="molecule type" value="Genomic_DNA"/>
</dbReference>
<organism evidence="1 2">
    <name type="scientific">Aldrovandia affinis</name>
    <dbReference type="NCBI Taxonomy" id="143900"/>
    <lineage>
        <taxon>Eukaryota</taxon>
        <taxon>Metazoa</taxon>
        <taxon>Chordata</taxon>
        <taxon>Craniata</taxon>
        <taxon>Vertebrata</taxon>
        <taxon>Euteleostomi</taxon>
        <taxon>Actinopterygii</taxon>
        <taxon>Neopterygii</taxon>
        <taxon>Teleostei</taxon>
        <taxon>Notacanthiformes</taxon>
        <taxon>Halosauridae</taxon>
        <taxon>Aldrovandia</taxon>
    </lineage>
</organism>
<evidence type="ECO:0000313" key="2">
    <source>
        <dbReference type="Proteomes" id="UP001221898"/>
    </source>
</evidence>
<keyword evidence="2" id="KW-1185">Reference proteome</keyword>
<proteinExistence type="predicted"/>
<protein>
    <submittedName>
        <fullName evidence="1">Uncharacterized protein</fullName>
    </submittedName>
</protein>
<sequence length="89" mass="9698">MNVIIKVRAACLAVGAAAGLCFRLSASRAGHGLLHRSFRARHFRQLAGSALVKELPRPLEVKGLMQGLKQQVWSHITARKHSPPGHTDL</sequence>
<accession>A0AAD7RZP4</accession>
<dbReference type="Proteomes" id="UP001221898">
    <property type="component" value="Unassembled WGS sequence"/>
</dbReference>
<comment type="caution">
    <text evidence="1">The sequence shown here is derived from an EMBL/GenBank/DDBJ whole genome shotgun (WGS) entry which is preliminary data.</text>
</comment>
<gene>
    <name evidence="1" type="ORF">AAFF_G00062550</name>
</gene>
<evidence type="ECO:0000313" key="1">
    <source>
        <dbReference type="EMBL" id="KAJ8393183.1"/>
    </source>
</evidence>
<name>A0AAD7RZP4_9TELE</name>
<dbReference type="AlphaFoldDB" id="A0AAD7RZP4"/>
<reference evidence="1" key="1">
    <citation type="journal article" date="2023" name="Science">
        <title>Genome structures resolve the early diversification of teleost fishes.</title>
        <authorList>
            <person name="Parey E."/>
            <person name="Louis A."/>
            <person name="Montfort J."/>
            <person name="Bouchez O."/>
            <person name="Roques C."/>
            <person name="Iampietro C."/>
            <person name="Lluch J."/>
            <person name="Castinel A."/>
            <person name="Donnadieu C."/>
            <person name="Desvignes T."/>
            <person name="Floi Bucao C."/>
            <person name="Jouanno E."/>
            <person name="Wen M."/>
            <person name="Mejri S."/>
            <person name="Dirks R."/>
            <person name="Jansen H."/>
            <person name="Henkel C."/>
            <person name="Chen W.J."/>
            <person name="Zahm M."/>
            <person name="Cabau C."/>
            <person name="Klopp C."/>
            <person name="Thompson A.W."/>
            <person name="Robinson-Rechavi M."/>
            <person name="Braasch I."/>
            <person name="Lecointre G."/>
            <person name="Bobe J."/>
            <person name="Postlethwait J.H."/>
            <person name="Berthelot C."/>
            <person name="Roest Crollius H."/>
            <person name="Guiguen Y."/>
        </authorList>
    </citation>
    <scope>NUCLEOTIDE SEQUENCE</scope>
    <source>
        <strain evidence="1">NC1722</strain>
    </source>
</reference>